<keyword evidence="3 8" id="KW-0812">Transmembrane</keyword>
<feature type="transmembrane region" description="Helical" evidence="8">
    <location>
        <begin position="61"/>
        <end position="83"/>
    </location>
</feature>
<evidence type="ECO:0000256" key="3">
    <source>
        <dbReference type="ARBA" id="ARBA00022692"/>
    </source>
</evidence>
<evidence type="ECO:0000256" key="5">
    <source>
        <dbReference type="ARBA" id="ARBA00023136"/>
    </source>
</evidence>
<reference evidence="11" key="2">
    <citation type="submission" date="2025-04" db="UniProtKB">
        <authorList>
            <consortium name="RefSeq"/>
        </authorList>
    </citation>
    <scope>IDENTIFICATION</scope>
    <source>
        <tissue evidence="11">Whole body</tissue>
    </source>
</reference>
<evidence type="ECO:0000256" key="7">
    <source>
        <dbReference type="ARBA" id="ARBA00023224"/>
    </source>
</evidence>
<proteinExistence type="inferred from homology"/>
<keyword evidence="5 8" id="KW-0472">Membrane</keyword>
<comment type="caution">
    <text evidence="8">Lacks conserved residue(s) required for the propagation of feature annotation.</text>
</comment>
<evidence type="ECO:0000313" key="9">
    <source>
        <dbReference type="EMBL" id="MBY69985.1"/>
    </source>
</evidence>
<evidence type="ECO:0000313" key="11">
    <source>
        <dbReference type="RefSeq" id="XP_025407773.1"/>
    </source>
</evidence>
<evidence type="ECO:0000256" key="8">
    <source>
        <dbReference type="RuleBase" id="RU363108"/>
    </source>
</evidence>
<evidence type="ECO:0000256" key="1">
    <source>
        <dbReference type="ARBA" id="ARBA00004651"/>
    </source>
</evidence>
<comment type="subcellular location">
    <subcellularLocation>
        <location evidence="1 8">Cell membrane</location>
        <topology evidence="1 8">Multi-pass membrane protein</topology>
    </subcellularLocation>
</comment>
<evidence type="ECO:0000256" key="4">
    <source>
        <dbReference type="ARBA" id="ARBA00022989"/>
    </source>
</evidence>
<dbReference type="GO" id="GO:0030425">
    <property type="term" value="C:dendrite"/>
    <property type="evidence" value="ECO:0007669"/>
    <property type="project" value="TreeGrafter"/>
</dbReference>
<dbReference type="EMBL" id="GGMS01000782">
    <property type="protein sequence ID" value="MBY69985.1"/>
    <property type="molecule type" value="Transcribed_RNA"/>
</dbReference>
<keyword evidence="7 8" id="KW-0807">Transducer</keyword>
<organism evidence="9">
    <name type="scientific">Sipha flava</name>
    <name type="common">yellow sugarcane aphid</name>
    <dbReference type="NCBI Taxonomy" id="143950"/>
    <lineage>
        <taxon>Eukaryota</taxon>
        <taxon>Metazoa</taxon>
        <taxon>Ecdysozoa</taxon>
        <taxon>Arthropoda</taxon>
        <taxon>Hexapoda</taxon>
        <taxon>Insecta</taxon>
        <taxon>Pterygota</taxon>
        <taxon>Neoptera</taxon>
        <taxon>Paraneoptera</taxon>
        <taxon>Hemiptera</taxon>
        <taxon>Sternorrhyncha</taxon>
        <taxon>Aphidomorpha</taxon>
        <taxon>Aphidoidea</taxon>
        <taxon>Aphididae</taxon>
        <taxon>Sipha</taxon>
    </lineage>
</organism>
<dbReference type="GO" id="GO:0050909">
    <property type="term" value="P:sensory perception of taste"/>
    <property type="evidence" value="ECO:0007669"/>
    <property type="project" value="InterPro"/>
</dbReference>
<keyword evidence="6 8" id="KW-0675">Receptor</keyword>
<name>A0A2S2PWR2_9HEMI</name>
<comment type="similarity">
    <text evidence="8">Belongs to the insect chemoreceptor superfamily. Gustatory receptor (GR) family.</text>
</comment>
<evidence type="ECO:0000256" key="2">
    <source>
        <dbReference type="ARBA" id="ARBA00022475"/>
    </source>
</evidence>
<dbReference type="PANTHER" id="PTHR21143:SF133">
    <property type="entry name" value="GUSTATORY AND PHEROMONE RECEPTOR 32A-RELATED"/>
    <property type="match status" value="1"/>
</dbReference>
<protein>
    <recommendedName>
        <fullName evidence="8">Gustatory receptor</fullName>
    </recommendedName>
</protein>
<accession>A0A2S2PWR2</accession>
<evidence type="ECO:0000256" key="6">
    <source>
        <dbReference type="ARBA" id="ARBA00023170"/>
    </source>
</evidence>
<feature type="transmembrane region" description="Helical" evidence="8">
    <location>
        <begin position="143"/>
        <end position="166"/>
    </location>
</feature>
<dbReference type="AlphaFoldDB" id="A0A2S2PWR2"/>
<reference evidence="9" key="1">
    <citation type="submission" date="2018-04" db="EMBL/GenBank/DDBJ databases">
        <title>Transcriptome assembly of Sipha flava.</title>
        <authorList>
            <person name="Scully E.D."/>
            <person name="Geib S.M."/>
            <person name="Palmer N.A."/>
            <person name="Koch K."/>
            <person name="Bradshaw J."/>
            <person name="Heng-Moss T."/>
            <person name="Sarath G."/>
        </authorList>
    </citation>
    <scope>NUCLEOTIDE SEQUENCE</scope>
</reference>
<dbReference type="GO" id="GO:0007165">
    <property type="term" value="P:signal transduction"/>
    <property type="evidence" value="ECO:0007669"/>
    <property type="project" value="UniProtKB-KW"/>
</dbReference>
<dbReference type="GO" id="GO:0005886">
    <property type="term" value="C:plasma membrane"/>
    <property type="evidence" value="ECO:0007669"/>
    <property type="project" value="UniProtKB-SubCell"/>
</dbReference>
<dbReference type="PANTHER" id="PTHR21143">
    <property type="entry name" value="INVERTEBRATE GUSTATORY RECEPTOR"/>
    <property type="match status" value="1"/>
</dbReference>
<dbReference type="Pfam" id="PF08395">
    <property type="entry name" value="7tm_7"/>
    <property type="match status" value="1"/>
</dbReference>
<dbReference type="RefSeq" id="XP_025407773.1">
    <property type="nucleotide sequence ID" value="XM_025551988.1"/>
</dbReference>
<dbReference type="GO" id="GO:0043025">
    <property type="term" value="C:neuronal cell body"/>
    <property type="evidence" value="ECO:0007669"/>
    <property type="project" value="TreeGrafter"/>
</dbReference>
<feature type="transmembrane region" description="Helical" evidence="8">
    <location>
        <begin position="223"/>
        <end position="246"/>
    </location>
</feature>
<comment type="function">
    <text evidence="8">Gustatory receptor which mediates acceptance or avoidance behavior, depending on its substrates.</text>
</comment>
<feature type="transmembrane region" description="Helical" evidence="8">
    <location>
        <begin position="119"/>
        <end position="137"/>
    </location>
</feature>
<dbReference type="GO" id="GO:0007635">
    <property type="term" value="P:chemosensory behavior"/>
    <property type="evidence" value="ECO:0007669"/>
    <property type="project" value="TreeGrafter"/>
</dbReference>
<dbReference type="GO" id="GO:0030424">
    <property type="term" value="C:axon"/>
    <property type="evidence" value="ECO:0007669"/>
    <property type="project" value="TreeGrafter"/>
</dbReference>
<dbReference type="OrthoDB" id="6604519at2759"/>
<sequence>MSDVMCYVAKMLGFFSFARSTRRASSMLCSLILWICFVSSGVYMIVYYYGKNQNVSSKNSMYMKMVFFEVVSKFVVATVGTSVSAAKGQAYFDLLGKFSAFDELTLGERFPSDGCVQTLYMLLVASVFVHNLSWTLVSVDVPFYVLFAWHLYCVFTMSTFVQYVNYVRMVRERFKSVNRIFKNSVAENFSLGTERMYPKELVNLFVQLRGLTNEVKIYYTYHAMLVIVESVLILITNVTALTVGYINGMQVDNVHLIGHTSMRLLFLFYVVRETHNTKLEANNTALIGHEALITTSDITTTKYLEVIVLNCWNHPIVFDVKDFFDLDYKLLQSIIASVVTYVVVLVQIQLAVNEI</sequence>
<dbReference type="GO" id="GO:0008049">
    <property type="term" value="P:male courtship behavior"/>
    <property type="evidence" value="ECO:0007669"/>
    <property type="project" value="TreeGrafter"/>
</dbReference>
<evidence type="ECO:0000313" key="10">
    <source>
        <dbReference type="Proteomes" id="UP000694846"/>
    </source>
</evidence>
<keyword evidence="2 8" id="KW-1003">Cell membrane</keyword>
<gene>
    <name evidence="11" type="primary">LOC112681701</name>
    <name evidence="9" type="ORF">g.23137</name>
</gene>
<feature type="transmembrane region" description="Helical" evidence="8">
    <location>
        <begin position="330"/>
        <end position="352"/>
    </location>
</feature>
<dbReference type="GeneID" id="112681701"/>
<keyword evidence="4 8" id="KW-1133">Transmembrane helix</keyword>
<dbReference type="Proteomes" id="UP000694846">
    <property type="component" value="Unplaced"/>
</dbReference>
<keyword evidence="10" id="KW-1185">Reference proteome</keyword>
<feature type="transmembrane region" description="Helical" evidence="8">
    <location>
        <begin position="28"/>
        <end position="49"/>
    </location>
</feature>
<dbReference type="InterPro" id="IPR013604">
    <property type="entry name" value="7TM_chemorcpt"/>
</dbReference>